<feature type="region of interest" description="Disordered" evidence="5">
    <location>
        <begin position="824"/>
        <end position="910"/>
    </location>
</feature>
<feature type="compositionally biased region" description="Polar residues" evidence="5">
    <location>
        <begin position="138"/>
        <end position="147"/>
    </location>
</feature>
<feature type="region of interest" description="Disordered" evidence="5">
    <location>
        <begin position="262"/>
        <end position="293"/>
    </location>
</feature>
<dbReference type="VEuPathDB" id="VectorBase:AQUA001408"/>
<evidence type="ECO:0000256" key="4">
    <source>
        <dbReference type="ARBA" id="ARBA00023136"/>
    </source>
</evidence>
<dbReference type="GO" id="GO:0016020">
    <property type="term" value="C:membrane"/>
    <property type="evidence" value="ECO:0007669"/>
    <property type="project" value="UniProtKB-SubCell"/>
</dbReference>
<dbReference type="CDD" id="cd03127">
    <property type="entry name" value="tetraspanin_LEL"/>
    <property type="match status" value="1"/>
</dbReference>
<evidence type="ECO:0000313" key="8">
    <source>
        <dbReference type="Proteomes" id="UP000076407"/>
    </source>
</evidence>
<dbReference type="SUPFAM" id="SSF48652">
    <property type="entry name" value="Tetraspanin"/>
    <property type="match status" value="1"/>
</dbReference>
<feature type="region of interest" description="Disordered" evidence="5">
    <location>
        <begin position="923"/>
        <end position="984"/>
    </location>
</feature>
<feature type="region of interest" description="Disordered" evidence="5">
    <location>
        <begin position="32"/>
        <end position="111"/>
    </location>
</feature>
<sequence length="984" mass="105584">MFVMLSVRTTTSVRERHAETVQKAININQLIRNISNRKHRKPRTTETEKHQLEQTEQQHLGQFPQHGTITASNKSHSSSSSSSITSNSSINKQQNNRRNSRDSAKNDYNNAKSNNCLLIDASEQQNQISSRQRHRSKNVNVDRNCNNIRNRPKEKIDKTVPPLIGTVVPTAAVIIDQNARSIPSTITPISLCTISQPNEYRLPADLRKLSVEFTKPPIETVNKINTELVLTASVRPTIRTLPTAAVTTTTRTTTATITTPTRTTCSIAPPEHQQQQRNNATNLNVNQQTDANDKDKSKFLLPELNNFRKPPTVQVPVATILNDLSPVPAPVKVTNKITNSNPMSPMTPAGLQSNSPDVKAMRYRLAHEYGNSPELTELWDRLQNEGRCCGVTGPQDFALNANRTYPTSCCTSDITEQISIGRRPLASAIVFRGGEDPTAAVAAATELAASTIKDTLLMSRNFSELSDSWSLITAPSSGSSASGASTEPLQQQNGVIIEEGAPGTGQSAVSSTSASDSSSTFSSSTNHGTSYGSTTGSSSGSSAGASSVSGGETEEIKTIVTCRAVYPQGCAERIVSWLRHTADILFVLGYCVIAFLKLCFLGILRYEIKEMIQKIKLLQTEMSGAILNGVDCDQQQIQQQVTSTSVNGGIHAEPKVGNRDRERTRVGSAESERESLLTQENTPKQLLKHKQLYTCINEQQQQQQQQQQQPQHICGQSSLAGSSGATTGAGGGPAGGAGGCESDTNSNCALLVEDNNGPSLLSTATGTTKTINGNNNYELCEFDAKVPTYRYKCTRSNKFVQHQPAQQAPPRLYQEALLNAPTLFGDRWRKSRPNATRPGQQPTANEFDDTGGSQPGARPSSASSRLVTSNTTGSTATTILGSTAATSGSSVSGPGPGGGGPSSTGGSSSSVKCTVVNRLHSITSVGGSGASRAADQEGPAGSTGSSSKKRQQQRSRITYDREQGVRFYRGTETTDSNDCDCEDI</sequence>
<feature type="compositionally biased region" description="Gly residues" evidence="5">
    <location>
        <begin position="894"/>
        <end position="903"/>
    </location>
</feature>
<evidence type="ECO:0000256" key="2">
    <source>
        <dbReference type="ARBA" id="ARBA00022692"/>
    </source>
</evidence>
<feature type="compositionally biased region" description="Low complexity" evidence="5">
    <location>
        <begin position="507"/>
        <end position="549"/>
    </location>
</feature>
<protein>
    <submittedName>
        <fullName evidence="7">Uncharacterized protein</fullName>
    </submittedName>
</protein>
<dbReference type="InterPro" id="IPR018499">
    <property type="entry name" value="Tetraspanin/Peripherin"/>
</dbReference>
<feature type="compositionally biased region" description="Low complexity" evidence="5">
    <location>
        <begin position="868"/>
        <end position="893"/>
    </location>
</feature>
<feature type="region of interest" description="Disordered" evidence="5">
    <location>
        <begin position="643"/>
        <end position="681"/>
    </location>
</feature>
<feature type="compositionally biased region" description="Acidic residues" evidence="5">
    <location>
        <begin position="975"/>
        <end position="984"/>
    </location>
</feature>
<dbReference type="InterPro" id="IPR008952">
    <property type="entry name" value="Tetraspanin_EC2_sf"/>
</dbReference>
<evidence type="ECO:0000256" key="6">
    <source>
        <dbReference type="SAM" id="Phobius"/>
    </source>
</evidence>
<feature type="compositionally biased region" description="Polar residues" evidence="5">
    <location>
        <begin position="272"/>
        <end position="290"/>
    </location>
</feature>
<comment type="subcellular location">
    <subcellularLocation>
        <location evidence="1">Membrane</location>
        <topology evidence="1">Multi-pass membrane protein</topology>
    </subcellularLocation>
</comment>
<evidence type="ECO:0000256" key="3">
    <source>
        <dbReference type="ARBA" id="ARBA00022989"/>
    </source>
</evidence>
<feature type="region of interest" description="Disordered" evidence="5">
    <location>
        <begin position="124"/>
        <end position="147"/>
    </location>
</feature>
<dbReference type="PANTHER" id="PTHR42264">
    <property type="entry name" value="EPHRIN_REC_LIKE DOMAIN-CONTAINING PROTEIN"/>
    <property type="match status" value="1"/>
</dbReference>
<feature type="transmembrane region" description="Helical" evidence="6">
    <location>
        <begin position="584"/>
        <end position="604"/>
    </location>
</feature>
<feature type="compositionally biased region" description="Basic and acidic residues" evidence="5">
    <location>
        <begin position="652"/>
        <end position="675"/>
    </location>
</feature>
<evidence type="ECO:0000313" key="7">
    <source>
        <dbReference type="EnsemblMetazoa" id="AQUA001408-PA"/>
    </source>
</evidence>
<feature type="compositionally biased region" description="Polar residues" evidence="5">
    <location>
        <begin position="833"/>
        <end position="844"/>
    </location>
</feature>
<dbReference type="EnsemblMetazoa" id="AQUA001408-RA">
    <property type="protein sequence ID" value="AQUA001408-PA"/>
    <property type="gene ID" value="AQUA001408"/>
</dbReference>
<dbReference type="STRING" id="34691.A0A182WV52"/>
<dbReference type="Gene3D" id="1.10.1450.10">
    <property type="entry name" value="Tetraspanin"/>
    <property type="match status" value="1"/>
</dbReference>
<dbReference type="Proteomes" id="UP000076407">
    <property type="component" value="Unassembled WGS sequence"/>
</dbReference>
<feature type="compositionally biased region" description="Gly residues" evidence="5">
    <location>
        <begin position="727"/>
        <end position="738"/>
    </location>
</feature>
<feature type="compositionally biased region" description="Polar residues" evidence="5">
    <location>
        <begin position="54"/>
        <end position="71"/>
    </location>
</feature>
<feature type="compositionally biased region" description="Basic and acidic residues" evidence="5">
    <location>
        <begin position="43"/>
        <end position="53"/>
    </location>
</feature>
<feature type="region of interest" description="Disordered" evidence="5">
    <location>
        <begin position="707"/>
        <end position="738"/>
    </location>
</feature>
<dbReference type="AlphaFoldDB" id="A0A182WV52"/>
<feature type="compositionally biased region" description="Low complexity" evidence="5">
    <location>
        <begin position="72"/>
        <end position="97"/>
    </location>
</feature>
<feature type="region of interest" description="Disordered" evidence="5">
    <location>
        <begin position="500"/>
        <end position="549"/>
    </location>
</feature>
<keyword evidence="4 6" id="KW-0472">Membrane</keyword>
<keyword evidence="3 6" id="KW-1133">Transmembrane helix</keyword>
<keyword evidence="2 6" id="KW-0812">Transmembrane</keyword>
<accession>A0A182WV52</accession>
<keyword evidence="8" id="KW-1185">Reference proteome</keyword>
<name>A0A182WV52_ANOQN</name>
<organism evidence="7 8">
    <name type="scientific">Anopheles quadriannulatus</name>
    <name type="common">Mosquito</name>
    <dbReference type="NCBI Taxonomy" id="34691"/>
    <lineage>
        <taxon>Eukaryota</taxon>
        <taxon>Metazoa</taxon>
        <taxon>Ecdysozoa</taxon>
        <taxon>Arthropoda</taxon>
        <taxon>Hexapoda</taxon>
        <taxon>Insecta</taxon>
        <taxon>Pterygota</taxon>
        <taxon>Neoptera</taxon>
        <taxon>Endopterygota</taxon>
        <taxon>Diptera</taxon>
        <taxon>Nematocera</taxon>
        <taxon>Culicoidea</taxon>
        <taxon>Culicidae</taxon>
        <taxon>Anophelinae</taxon>
        <taxon>Anopheles</taxon>
    </lineage>
</organism>
<dbReference type="Pfam" id="PF00335">
    <property type="entry name" value="Tetraspanin"/>
    <property type="match status" value="1"/>
</dbReference>
<evidence type="ECO:0000256" key="5">
    <source>
        <dbReference type="SAM" id="MobiDB-lite"/>
    </source>
</evidence>
<evidence type="ECO:0000256" key="1">
    <source>
        <dbReference type="ARBA" id="ARBA00004141"/>
    </source>
</evidence>
<proteinExistence type="predicted"/>
<reference evidence="7" key="1">
    <citation type="submission" date="2020-05" db="UniProtKB">
        <authorList>
            <consortium name="EnsemblMetazoa"/>
        </authorList>
    </citation>
    <scope>IDENTIFICATION</scope>
    <source>
        <strain evidence="7">SANGQUA</strain>
    </source>
</reference>